<sequence length="506" mass="57475">MPAQITSRRRWIFRLTAIAIGFLPLVVVEIGLRWIDGREDSRPSDGFDGTGLFTPVQADQPSGTVTWEISPRRSNYFCHASFVAPKPPNTRRVFVLGGSTVQGRPYASETAFAKFLELRLNSADTDRRHEVINCGGVSYASDRVERILHEVLGHQPDAIVLYIGHNEFLEDRLEDRHGQQHASSAQRWINWAAGKSRAVGVLREVWTGTDLAGSSNRSTDPEGTFFDLQTRLDREGGMRAFRRDSSWRNQVERQFEQTLDRMVRTCRKQRIPLIVCVPASDVVRTPPFKVEPNPSALPSQDAFMREAWQTIVDAETDQTERFRLARNLLEIDSEHAGAHFVLGRAAYDRDPTPESCSDAARKHLIAARDFDVCPLRATTTIEETVRSIGQVASKTSPVQLVDIPRLFDRPPLMRSAIEDDIADPGWFVDHVHPTISGHRRIATELSRTFETWGWFERSNVTEDRYQEVAREHLSTLGEEYYQRGKQRLEGLQRWAAGRSGQTTIEQ</sequence>
<keyword evidence="1" id="KW-0472">Membrane</keyword>
<dbReference type="Proteomes" id="UP000316213">
    <property type="component" value="Unassembled WGS sequence"/>
</dbReference>
<gene>
    <name evidence="2" type="ORF">Pla100_18190</name>
</gene>
<comment type="caution">
    <text evidence="2">The sequence shown here is derived from an EMBL/GenBank/DDBJ whole genome shotgun (WGS) entry which is preliminary data.</text>
</comment>
<evidence type="ECO:0000313" key="2">
    <source>
        <dbReference type="EMBL" id="TWU02079.1"/>
    </source>
</evidence>
<dbReference type="SUPFAM" id="SSF52266">
    <property type="entry name" value="SGNH hydrolase"/>
    <property type="match status" value="1"/>
</dbReference>
<reference evidence="2 3" key="1">
    <citation type="submission" date="2019-02" db="EMBL/GenBank/DDBJ databases">
        <title>Deep-cultivation of Planctomycetes and their phenomic and genomic characterization uncovers novel biology.</title>
        <authorList>
            <person name="Wiegand S."/>
            <person name="Jogler M."/>
            <person name="Boedeker C."/>
            <person name="Pinto D."/>
            <person name="Vollmers J."/>
            <person name="Rivas-Marin E."/>
            <person name="Kohn T."/>
            <person name="Peeters S.H."/>
            <person name="Heuer A."/>
            <person name="Rast P."/>
            <person name="Oberbeckmann S."/>
            <person name="Bunk B."/>
            <person name="Jeske O."/>
            <person name="Meyerdierks A."/>
            <person name="Storesund J.E."/>
            <person name="Kallscheuer N."/>
            <person name="Luecker S."/>
            <person name="Lage O.M."/>
            <person name="Pohl T."/>
            <person name="Merkel B.J."/>
            <person name="Hornburger P."/>
            <person name="Mueller R.-W."/>
            <person name="Bruemmer F."/>
            <person name="Labrenz M."/>
            <person name="Spormann A.M."/>
            <person name="Op Den Camp H."/>
            <person name="Overmann J."/>
            <person name="Amann R."/>
            <person name="Jetten M.S.M."/>
            <person name="Mascher T."/>
            <person name="Medema M.H."/>
            <person name="Devos D.P."/>
            <person name="Kaster A.-K."/>
            <person name="Ovreas L."/>
            <person name="Rohde M."/>
            <person name="Galperin M.Y."/>
            <person name="Jogler C."/>
        </authorList>
    </citation>
    <scope>NUCLEOTIDE SEQUENCE [LARGE SCALE GENOMIC DNA]</scope>
    <source>
        <strain evidence="2 3">Pla100</strain>
    </source>
</reference>
<evidence type="ECO:0008006" key="4">
    <source>
        <dbReference type="Google" id="ProtNLM"/>
    </source>
</evidence>
<dbReference type="AlphaFoldDB" id="A0A5C6AS38"/>
<organism evidence="2 3">
    <name type="scientific">Neorhodopirellula pilleata</name>
    <dbReference type="NCBI Taxonomy" id="2714738"/>
    <lineage>
        <taxon>Bacteria</taxon>
        <taxon>Pseudomonadati</taxon>
        <taxon>Planctomycetota</taxon>
        <taxon>Planctomycetia</taxon>
        <taxon>Pirellulales</taxon>
        <taxon>Pirellulaceae</taxon>
        <taxon>Neorhodopirellula</taxon>
    </lineage>
</organism>
<protein>
    <recommendedName>
        <fullName evidence="4">GDSL-like Lipase/Acylhydrolase</fullName>
    </recommendedName>
</protein>
<accession>A0A5C6AS38</accession>
<dbReference type="Gene3D" id="3.40.50.1110">
    <property type="entry name" value="SGNH hydrolase"/>
    <property type="match status" value="1"/>
</dbReference>
<dbReference type="OrthoDB" id="228932at2"/>
<proteinExistence type="predicted"/>
<evidence type="ECO:0000313" key="3">
    <source>
        <dbReference type="Proteomes" id="UP000316213"/>
    </source>
</evidence>
<dbReference type="InterPro" id="IPR036514">
    <property type="entry name" value="SGNH_hydro_sf"/>
</dbReference>
<dbReference type="EMBL" id="SJPM01000002">
    <property type="protein sequence ID" value="TWU02079.1"/>
    <property type="molecule type" value="Genomic_DNA"/>
</dbReference>
<keyword evidence="3" id="KW-1185">Reference proteome</keyword>
<dbReference type="GO" id="GO:0016788">
    <property type="term" value="F:hydrolase activity, acting on ester bonds"/>
    <property type="evidence" value="ECO:0007669"/>
    <property type="project" value="UniProtKB-ARBA"/>
</dbReference>
<evidence type="ECO:0000256" key="1">
    <source>
        <dbReference type="SAM" id="Phobius"/>
    </source>
</evidence>
<dbReference type="RefSeq" id="WP_146577249.1">
    <property type="nucleotide sequence ID" value="NZ_SJPM01000002.1"/>
</dbReference>
<keyword evidence="1" id="KW-1133">Transmembrane helix</keyword>
<keyword evidence="1" id="KW-0812">Transmembrane</keyword>
<feature type="transmembrane region" description="Helical" evidence="1">
    <location>
        <begin position="12"/>
        <end position="35"/>
    </location>
</feature>
<name>A0A5C6AS38_9BACT</name>